<dbReference type="AlphaFoldDB" id="A0A1V8NU98"/>
<sequence>SLDAECIFPGHYDAVNLRGATLHFCYSPLWFNIWWEVLILFSLLKYSQKCPKAWGDLSPRNFIE</sequence>
<evidence type="ECO:0000313" key="3">
    <source>
        <dbReference type="Proteomes" id="UP000192573"/>
    </source>
</evidence>
<comment type="caution">
    <text evidence="2">The sequence shown here is derived from an EMBL/GenBank/DDBJ whole genome shotgun (WGS) entry which is preliminary data.</text>
</comment>
<dbReference type="EMBL" id="NAEW01000014">
    <property type="protein sequence ID" value="OQM39980.1"/>
    <property type="molecule type" value="Genomic_DNA"/>
</dbReference>
<keyword evidence="1" id="KW-0812">Transmembrane</keyword>
<proteinExistence type="predicted"/>
<keyword evidence="1" id="KW-1133">Transmembrane helix</keyword>
<keyword evidence="1" id="KW-0472">Membrane</keyword>
<reference evidence="2 3" key="1">
    <citation type="submission" date="2017-03" db="EMBL/GenBank/DDBJ databases">
        <authorList>
            <person name="Afonso C.L."/>
            <person name="Miller P.J."/>
            <person name="Scott M.A."/>
            <person name="Spackman E."/>
            <person name="Goraichik I."/>
            <person name="Dimitrov K.M."/>
            <person name="Suarez D.L."/>
            <person name="Swayne D.E."/>
        </authorList>
    </citation>
    <scope>NUCLEOTIDE SEQUENCE [LARGE SCALE GENOMIC DNA]</scope>
    <source>
        <strain evidence="2 3">ATCC 51113</strain>
    </source>
</reference>
<dbReference type="Proteomes" id="UP000192573">
    <property type="component" value="Unassembled WGS sequence"/>
</dbReference>
<gene>
    <name evidence="2" type="ORF">BZK42_21275</name>
</gene>
<protein>
    <submittedName>
        <fullName evidence="2">Uncharacterized protein</fullName>
    </submittedName>
</protein>
<evidence type="ECO:0000256" key="1">
    <source>
        <dbReference type="SAM" id="Phobius"/>
    </source>
</evidence>
<name>A0A1V8NU98_CITBR</name>
<accession>A0A1V8NU98</accession>
<feature type="transmembrane region" description="Helical" evidence="1">
    <location>
        <begin position="20"/>
        <end position="44"/>
    </location>
</feature>
<organism evidence="2 3">
    <name type="scientific">Citrobacter braakii</name>
    <dbReference type="NCBI Taxonomy" id="57706"/>
    <lineage>
        <taxon>Bacteria</taxon>
        <taxon>Pseudomonadati</taxon>
        <taxon>Pseudomonadota</taxon>
        <taxon>Gammaproteobacteria</taxon>
        <taxon>Enterobacterales</taxon>
        <taxon>Enterobacteriaceae</taxon>
        <taxon>Citrobacter</taxon>
        <taxon>Citrobacter freundii complex</taxon>
    </lineage>
</organism>
<feature type="non-terminal residue" evidence="2">
    <location>
        <position position="1"/>
    </location>
</feature>
<evidence type="ECO:0000313" key="2">
    <source>
        <dbReference type="EMBL" id="OQM39980.1"/>
    </source>
</evidence>